<dbReference type="GO" id="GO:0005840">
    <property type="term" value="C:ribosome"/>
    <property type="evidence" value="ECO:0007669"/>
    <property type="project" value="UniProtKB-KW"/>
</dbReference>
<feature type="domain" description="N-acetyltransferase" evidence="1">
    <location>
        <begin position="2"/>
        <end position="164"/>
    </location>
</feature>
<reference evidence="3" key="1">
    <citation type="submission" date="2016-06" db="EMBL/GenBank/DDBJ databases">
        <authorList>
            <person name="Varghese N."/>
            <person name="Submissions Spin"/>
        </authorList>
    </citation>
    <scope>NUCLEOTIDE SEQUENCE [LARGE SCALE GENOMIC DNA]</scope>
    <source>
        <strain evidence="3">DSM 44100</strain>
    </source>
</reference>
<dbReference type="Proteomes" id="UP000198797">
    <property type="component" value="Unassembled WGS sequence"/>
</dbReference>
<dbReference type="AlphaFoldDB" id="A0A1C4UBA9"/>
<accession>A0A1C4UBA9</accession>
<dbReference type="EMBL" id="FMCU01000001">
    <property type="protein sequence ID" value="SCE68980.1"/>
    <property type="molecule type" value="Genomic_DNA"/>
</dbReference>
<dbReference type="SUPFAM" id="SSF55729">
    <property type="entry name" value="Acyl-CoA N-acyltransferases (Nat)"/>
    <property type="match status" value="1"/>
</dbReference>
<keyword evidence="2" id="KW-0687">Ribonucleoprotein</keyword>
<evidence type="ECO:0000313" key="3">
    <source>
        <dbReference type="Proteomes" id="UP000198797"/>
    </source>
</evidence>
<dbReference type="GO" id="GO:0016747">
    <property type="term" value="F:acyltransferase activity, transferring groups other than amino-acyl groups"/>
    <property type="evidence" value="ECO:0007669"/>
    <property type="project" value="InterPro"/>
</dbReference>
<dbReference type="InterPro" id="IPR016181">
    <property type="entry name" value="Acyl_CoA_acyltransferase"/>
</dbReference>
<name>A0A1C4UBA9_9ACTN</name>
<dbReference type="OrthoDB" id="5243104at2"/>
<dbReference type="Pfam" id="PF00583">
    <property type="entry name" value="Acetyltransf_1"/>
    <property type="match status" value="1"/>
</dbReference>
<dbReference type="Gene3D" id="3.40.630.30">
    <property type="match status" value="1"/>
</dbReference>
<keyword evidence="3" id="KW-1185">Reference proteome</keyword>
<dbReference type="STRING" id="121616.GA0070216_101381"/>
<gene>
    <name evidence="2" type="ORF">GA0070216_101381</name>
</gene>
<dbReference type="CDD" id="cd04301">
    <property type="entry name" value="NAT_SF"/>
    <property type="match status" value="1"/>
</dbReference>
<dbReference type="PROSITE" id="PS51186">
    <property type="entry name" value="GNAT"/>
    <property type="match status" value="1"/>
</dbReference>
<keyword evidence="2" id="KW-0689">Ribosomal protein</keyword>
<proteinExistence type="predicted"/>
<sequence>MINVRRAVVADAGEIVRLRGVMLADIDQMAPAPGPWQQAAREVLHRRLAEPADLMAVFVVDDPDRPGVLAACATGTIEQRLGGPGNPDGLAGYVFNVVTEPVHRRRGYSRACLEALLDWYRQRGVGKVDLRASPDGEPLYRSLGFGPTFGPTLRLSLPVAHRRN</sequence>
<dbReference type="RefSeq" id="WP_091237616.1">
    <property type="nucleotide sequence ID" value="NZ_CP192025.1"/>
</dbReference>
<evidence type="ECO:0000259" key="1">
    <source>
        <dbReference type="PROSITE" id="PS51186"/>
    </source>
</evidence>
<protein>
    <submittedName>
        <fullName evidence="2">Ribosomal protein S18 acetylase RimI</fullName>
    </submittedName>
</protein>
<dbReference type="InterPro" id="IPR000182">
    <property type="entry name" value="GNAT_dom"/>
</dbReference>
<evidence type="ECO:0000313" key="2">
    <source>
        <dbReference type="EMBL" id="SCE68980.1"/>
    </source>
</evidence>
<organism evidence="2 3">
    <name type="scientific">Micromonospora matsumotoense</name>
    <dbReference type="NCBI Taxonomy" id="121616"/>
    <lineage>
        <taxon>Bacteria</taxon>
        <taxon>Bacillati</taxon>
        <taxon>Actinomycetota</taxon>
        <taxon>Actinomycetes</taxon>
        <taxon>Micromonosporales</taxon>
        <taxon>Micromonosporaceae</taxon>
        <taxon>Micromonospora</taxon>
    </lineage>
</organism>